<dbReference type="Pfam" id="PF03435">
    <property type="entry name" value="Sacchrp_dh_NADP"/>
    <property type="match status" value="1"/>
</dbReference>
<dbReference type="InterPro" id="IPR051276">
    <property type="entry name" value="Saccharopine_DH-like_oxidrdct"/>
</dbReference>
<keyword evidence="3" id="KW-1185">Reference proteome</keyword>
<dbReference type="EMBL" id="FQZK01000027">
    <property type="protein sequence ID" value="SHK66971.1"/>
    <property type="molecule type" value="Genomic_DNA"/>
</dbReference>
<feature type="domain" description="Saccharopine dehydrogenase NADP binding" evidence="1">
    <location>
        <begin position="7"/>
        <end position="131"/>
    </location>
</feature>
<proteinExistence type="predicted"/>
<evidence type="ECO:0000259" key="1">
    <source>
        <dbReference type="Pfam" id="PF03435"/>
    </source>
</evidence>
<dbReference type="PANTHER" id="PTHR12286:SF5">
    <property type="entry name" value="SACCHAROPINE DEHYDROGENASE-LIKE OXIDOREDUCTASE"/>
    <property type="match status" value="1"/>
</dbReference>
<organism evidence="2 3">
    <name type="scientific">Nocardiopsis flavescens</name>
    <dbReference type="NCBI Taxonomy" id="758803"/>
    <lineage>
        <taxon>Bacteria</taxon>
        <taxon>Bacillati</taxon>
        <taxon>Actinomycetota</taxon>
        <taxon>Actinomycetes</taxon>
        <taxon>Streptosporangiales</taxon>
        <taxon>Nocardiopsidaceae</taxon>
        <taxon>Nocardiopsis</taxon>
    </lineage>
</organism>
<dbReference type="InterPro" id="IPR036291">
    <property type="entry name" value="NAD(P)-bd_dom_sf"/>
</dbReference>
<name>A0A1M6UCS6_9ACTN</name>
<protein>
    <submittedName>
        <fullName evidence="2">Uncharacterized conserved protein</fullName>
    </submittedName>
</protein>
<reference evidence="2 3" key="1">
    <citation type="submission" date="2016-11" db="EMBL/GenBank/DDBJ databases">
        <authorList>
            <person name="Jaros S."/>
            <person name="Januszkiewicz K."/>
            <person name="Wedrychowicz H."/>
        </authorList>
    </citation>
    <scope>NUCLEOTIDE SEQUENCE [LARGE SCALE GENOMIC DNA]</scope>
    <source>
        <strain evidence="2 3">CGMCC 4.5723</strain>
    </source>
</reference>
<dbReference type="AlphaFoldDB" id="A0A1M6UCS6"/>
<dbReference type="PANTHER" id="PTHR12286">
    <property type="entry name" value="SACCHAROPINE DEHYDROGENASE-LIKE OXIDOREDUCTASE"/>
    <property type="match status" value="1"/>
</dbReference>
<dbReference type="InterPro" id="IPR005097">
    <property type="entry name" value="Sacchrp_dh_NADP-bd"/>
</dbReference>
<sequence length="392" mass="40750">MRRDHDIVLFGATGFTGGLTARYLAGRLPAGARWALAGRDRGKLEDVRERVAAAAPGSPVPDLLVADVADPASVRRLAASTRAVASTVGPYAVHGEPLVAACAAEGTDYLDLCGEPEFVDRMYAEHHAAAVGSGARIVHACGFDSVPHDLGALFTVQRLPEGVPLHVEGFVRAQGAPSGGTLHSLVGAFAEPGRALAAARRRRALEGTVPGRRVRVDRRGLPRTRLARGWTLPLPTLDPRVVVRSAAASERYGPDFTYGHYAAFRRPVSAVAAAAGAGGLLAAARVPALRDRLLALRAPGEGPGDAELAAGWFTVHFAGRGGGRRVYTRVSGPDPGYLGTAVMLAESALCLVHDDLPPTRGQVTTATAMGDALIARLRAAGFGFDVLDPAGA</sequence>
<dbReference type="GO" id="GO:0005886">
    <property type="term" value="C:plasma membrane"/>
    <property type="evidence" value="ECO:0007669"/>
    <property type="project" value="TreeGrafter"/>
</dbReference>
<dbReference type="Proteomes" id="UP000184452">
    <property type="component" value="Unassembled WGS sequence"/>
</dbReference>
<evidence type="ECO:0000313" key="2">
    <source>
        <dbReference type="EMBL" id="SHK66971.1"/>
    </source>
</evidence>
<accession>A0A1M6UCS6</accession>
<gene>
    <name evidence="2" type="ORF">SAMN05421803_12735</name>
</gene>
<dbReference type="OrthoDB" id="4369409at2"/>
<dbReference type="RefSeq" id="WP_073383646.1">
    <property type="nucleotide sequence ID" value="NZ_FQZK01000027.1"/>
</dbReference>
<dbReference type="GO" id="GO:0009247">
    <property type="term" value="P:glycolipid biosynthetic process"/>
    <property type="evidence" value="ECO:0007669"/>
    <property type="project" value="TreeGrafter"/>
</dbReference>
<dbReference type="STRING" id="758803.SAMN05421803_12735"/>
<dbReference type="Gene3D" id="3.40.50.720">
    <property type="entry name" value="NAD(P)-binding Rossmann-like Domain"/>
    <property type="match status" value="1"/>
</dbReference>
<dbReference type="SUPFAM" id="SSF51735">
    <property type="entry name" value="NAD(P)-binding Rossmann-fold domains"/>
    <property type="match status" value="1"/>
</dbReference>
<evidence type="ECO:0000313" key="3">
    <source>
        <dbReference type="Proteomes" id="UP000184452"/>
    </source>
</evidence>